<reference evidence="2 3" key="1">
    <citation type="submission" date="2019-06" db="EMBL/GenBank/DDBJ databases">
        <title>Sequencing the genomes of 1000 actinobacteria strains.</title>
        <authorList>
            <person name="Klenk H.-P."/>
        </authorList>
    </citation>
    <scope>NUCLEOTIDE SEQUENCE [LARGE SCALE GENOMIC DNA]</scope>
    <source>
        <strain evidence="2 3">DSM 24683</strain>
    </source>
</reference>
<name>A0A561BLM8_9ACTN</name>
<evidence type="ECO:0000313" key="2">
    <source>
        <dbReference type="EMBL" id="TWD79755.1"/>
    </source>
</evidence>
<accession>A0A561BLM8</accession>
<comment type="caution">
    <text evidence="2">The sequence shown here is derived from an EMBL/GenBank/DDBJ whole genome shotgun (WGS) entry which is preliminary data.</text>
</comment>
<proteinExistence type="predicted"/>
<keyword evidence="3" id="KW-1185">Reference proteome</keyword>
<feature type="region of interest" description="Disordered" evidence="1">
    <location>
        <begin position="59"/>
        <end position="82"/>
    </location>
</feature>
<evidence type="ECO:0000256" key="1">
    <source>
        <dbReference type="SAM" id="MobiDB-lite"/>
    </source>
</evidence>
<dbReference type="EMBL" id="VIVK01000001">
    <property type="protein sequence ID" value="TWD79755.1"/>
    <property type="molecule type" value="Genomic_DNA"/>
</dbReference>
<dbReference type="AlphaFoldDB" id="A0A561BLM8"/>
<protein>
    <submittedName>
        <fullName evidence="2">Uncharacterized protein</fullName>
    </submittedName>
</protein>
<feature type="compositionally biased region" description="Polar residues" evidence="1">
    <location>
        <begin position="244"/>
        <end position="259"/>
    </location>
</feature>
<organism evidence="2 3">
    <name type="scientific">Kribbella amoyensis</name>
    <dbReference type="NCBI Taxonomy" id="996641"/>
    <lineage>
        <taxon>Bacteria</taxon>
        <taxon>Bacillati</taxon>
        <taxon>Actinomycetota</taxon>
        <taxon>Actinomycetes</taxon>
        <taxon>Propionibacteriales</taxon>
        <taxon>Kribbellaceae</taxon>
        <taxon>Kribbella</taxon>
    </lineage>
</organism>
<feature type="region of interest" description="Disordered" evidence="1">
    <location>
        <begin position="241"/>
        <end position="278"/>
    </location>
</feature>
<evidence type="ECO:0000313" key="3">
    <source>
        <dbReference type="Proteomes" id="UP000318380"/>
    </source>
</evidence>
<sequence length="278" mass="28987">MSPQEQTTAQPGERATDLAEKTLNAVASVRTRLGRAVAAAEESDGRLWEAEKALVELPALPTAAETDRSAAGSEASPPQMDRQTYSHAQYQAGIIHSALADAQRGVDTLREELTSGAAALDQATTYLDQLEKLPGDGSAQPTAGLRERLAGLEAAIEVAGRGAERTTQRLDAARTSIQPLVYEVGEVNYWGPGQAGARAGRAASIRQTLPGIQAGVGTISAAHVQADRSTADAIELANAVRAASNPTPRTGQAASGTTSEEVRRDRSQGTGRAQGRDL</sequence>
<dbReference type="OrthoDB" id="9924088at2"/>
<dbReference type="Proteomes" id="UP000318380">
    <property type="component" value="Unassembled WGS sequence"/>
</dbReference>
<gene>
    <name evidence="2" type="ORF">FB561_0820</name>
</gene>
<dbReference type="RefSeq" id="WP_145803153.1">
    <property type="nucleotide sequence ID" value="NZ_VIVK01000001.1"/>
</dbReference>